<gene>
    <name evidence="14" type="ORF">C8Q71DRAFT_151633</name>
</gene>
<keyword evidence="10 13" id="KW-0408">Iron</keyword>
<evidence type="ECO:0000313" key="15">
    <source>
        <dbReference type="Proteomes" id="UP000814176"/>
    </source>
</evidence>
<keyword evidence="15" id="KW-1185">Reference proteome</keyword>
<comment type="subcellular location">
    <subcellularLocation>
        <location evidence="2">Membrane</location>
        <topology evidence="2">Single-pass membrane protein</topology>
    </subcellularLocation>
</comment>
<dbReference type="GeneID" id="71997361"/>
<evidence type="ECO:0000256" key="8">
    <source>
        <dbReference type="ARBA" id="ARBA00022989"/>
    </source>
</evidence>
<accession>A0ABQ8KAV4</accession>
<evidence type="ECO:0000256" key="10">
    <source>
        <dbReference type="ARBA" id="ARBA00023004"/>
    </source>
</evidence>
<comment type="cofactor">
    <cofactor evidence="1">
        <name>heme</name>
        <dbReference type="ChEBI" id="CHEBI:30413"/>
    </cofactor>
</comment>
<dbReference type="Pfam" id="PF00067">
    <property type="entry name" value="p450"/>
    <property type="match status" value="1"/>
</dbReference>
<dbReference type="Proteomes" id="UP000814176">
    <property type="component" value="Unassembled WGS sequence"/>
</dbReference>
<evidence type="ECO:0000256" key="6">
    <source>
        <dbReference type="ARBA" id="ARBA00022692"/>
    </source>
</evidence>
<dbReference type="PRINTS" id="PR00385">
    <property type="entry name" value="P450"/>
</dbReference>
<evidence type="ECO:0000256" key="5">
    <source>
        <dbReference type="ARBA" id="ARBA00022617"/>
    </source>
</evidence>
<evidence type="ECO:0000256" key="1">
    <source>
        <dbReference type="ARBA" id="ARBA00001971"/>
    </source>
</evidence>
<dbReference type="SUPFAM" id="SSF48264">
    <property type="entry name" value="Cytochrome P450"/>
    <property type="match status" value="1"/>
</dbReference>
<keyword evidence="12" id="KW-0472">Membrane</keyword>
<dbReference type="CDD" id="cd11065">
    <property type="entry name" value="CYP64-like"/>
    <property type="match status" value="1"/>
</dbReference>
<evidence type="ECO:0000313" key="14">
    <source>
        <dbReference type="EMBL" id="KAH9834630.1"/>
    </source>
</evidence>
<reference evidence="14 15" key="1">
    <citation type="journal article" date="2021" name="Environ. Microbiol.">
        <title>Gene family expansions and transcriptome signatures uncover fungal adaptations to wood decay.</title>
        <authorList>
            <person name="Hage H."/>
            <person name="Miyauchi S."/>
            <person name="Viragh M."/>
            <person name="Drula E."/>
            <person name="Min B."/>
            <person name="Chaduli D."/>
            <person name="Navarro D."/>
            <person name="Favel A."/>
            <person name="Norest M."/>
            <person name="Lesage-Meessen L."/>
            <person name="Balint B."/>
            <person name="Merenyi Z."/>
            <person name="de Eugenio L."/>
            <person name="Morin E."/>
            <person name="Martinez A.T."/>
            <person name="Baldrian P."/>
            <person name="Stursova M."/>
            <person name="Martinez M.J."/>
            <person name="Novotny C."/>
            <person name="Magnuson J.K."/>
            <person name="Spatafora J.W."/>
            <person name="Maurice S."/>
            <person name="Pangilinan J."/>
            <person name="Andreopoulos W."/>
            <person name="LaButti K."/>
            <person name="Hundley H."/>
            <person name="Na H."/>
            <person name="Kuo A."/>
            <person name="Barry K."/>
            <person name="Lipzen A."/>
            <person name="Henrissat B."/>
            <person name="Riley R."/>
            <person name="Ahrendt S."/>
            <person name="Nagy L.G."/>
            <person name="Grigoriev I.V."/>
            <person name="Martin F."/>
            <person name="Rosso M.N."/>
        </authorList>
    </citation>
    <scope>NUCLEOTIDE SEQUENCE [LARGE SCALE GENOMIC DNA]</scope>
    <source>
        <strain evidence="14 15">CIRM-BRFM 1785</strain>
    </source>
</reference>
<evidence type="ECO:0000256" key="3">
    <source>
        <dbReference type="ARBA" id="ARBA00005179"/>
    </source>
</evidence>
<dbReference type="PRINTS" id="PR00463">
    <property type="entry name" value="EP450I"/>
</dbReference>
<keyword evidence="6" id="KW-0812">Transmembrane</keyword>
<dbReference type="InterPro" id="IPR002401">
    <property type="entry name" value="Cyt_P450_E_grp-I"/>
</dbReference>
<protein>
    <submittedName>
        <fullName evidence="14">Cytochrome P450</fullName>
    </submittedName>
</protein>
<keyword evidence="7 13" id="KW-0479">Metal-binding</keyword>
<evidence type="ECO:0000256" key="13">
    <source>
        <dbReference type="RuleBase" id="RU000461"/>
    </source>
</evidence>
<evidence type="ECO:0000256" key="2">
    <source>
        <dbReference type="ARBA" id="ARBA00004167"/>
    </source>
</evidence>
<sequence length="406" mass="45445">MQWDSSVFLPYDSESRRKQRKWIESAFNDKAALQSYEPIRQRETYKLLHSLMNEPEGFAMHVKRFVAALLTEVTYGHTIKSLDDPYLLLMDRATRGTSEGGAAAALVDFFPVLRFIPSWMPGAGFKRHALKVREIIHQATSLPYHDVKDKVLAGTARTSLVASLLQEARRNGTLAQDERDIMAAASTINGAGSDTTKSVLASFVLAMVVYPEVLEKAQNEVDRVVGVDRLPQIEDRGKLPYIECIITEALRWSSPVPLGIPHCLTEDDNYRGYIIPRGSTVLGNIWAMTHDEETYSDPSIFRPERFLNMKAEVMETADPRAAVFGFGRRICPGRYFADTNIFMAVTSIVATLNIAKARDSTGKEIVPSIEFCSGLTRHPPEFVCSITPRSQRAMDMVSKMLMSLSD</sequence>
<keyword evidence="8" id="KW-1133">Transmembrane helix</keyword>
<comment type="similarity">
    <text evidence="4 13">Belongs to the cytochrome P450 family.</text>
</comment>
<dbReference type="InterPro" id="IPR036396">
    <property type="entry name" value="Cyt_P450_sf"/>
</dbReference>
<evidence type="ECO:0000256" key="11">
    <source>
        <dbReference type="ARBA" id="ARBA00023033"/>
    </source>
</evidence>
<keyword evidence="5 13" id="KW-0349">Heme</keyword>
<dbReference type="RefSeq" id="XP_047777161.1">
    <property type="nucleotide sequence ID" value="XM_047916629.1"/>
</dbReference>
<dbReference type="EMBL" id="JADCUA010000015">
    <property type="protein sequence ID" value="KAH9834630.1"/>
    <property type="molecule type" value="Genomic_DNA"/>
</dbReference>
<keyword evidence="11 13" id="KW-0503">Monooxygenase</keyword>
<dbReference type="InterPro" id="IPR017972">
    <property type="entry name" value="Cyt_P450_CS"/>
</dbReference>
<evidence type="ECO:0000256" key="12">
    <source>
        <dbReference type="ARBA" id="ARBA00023136"/>
    </source>
</evidence>
<proteinExistence type="inferred from homology"/>
<dbReference type="PANTHER" id="PTHR46300">
    <property type="entry name" value="P450, PUTATIVE (EUROFUNG)-RELATED-RELATED"/>
    <property type="match status" value="1"/>
</dbReference>
<organism evidence="14 15">
    <name type="scientific">Rhodofomes roseus</name>
    <dbReference type="NCBI Taxonomy" id="34475"/>
    <lineage>
        <taxon>Eukaryota</taxon>
        <taxon>Fungi</taxon>
        <taxon>Dikarya</taxon>
        <taxon>Basidiomycota</taxon>
        <taxon>Agaricomycotina</taxon>
        <taxon>Agaricomycetes</taxon>
        <taxon>Polyporales</taxon>
        <taxon>Rhodofomes</taxon>
    </lineage>
</organism>
<comment type="pathway">
    <text evidence="3">Secondary metabolite biosynthesis.</text>
</comment>
<dbReference type="PANTHER" id="PTHR46300:SF7">
    <property type="entry name" value="P450, PUTATIVE (EUROFUNG)-RELATED"/>
    <property type="match status" value="1"/>
</dbReference>
<dbReference type="PROSITE" id="PS00086">
    <property type="entry name" value="CYTOCHROME_P450"/>
    <property type="match status" value="1"/>
</dbReference>
<evidence type="ECO:0000256" key="7">
    <source>
        <dbReference type="ARBA" id="ARBA00022723"/>
    </source>
</evidence>
<name>A0ABQ8KAV4_9APHY</name>
<dbReference type="Gene3D" id="1.10.630.10">
    <property type="entry name" value="Cytochrome P450"/>
    <property type="match status" value="1"/>
</dbReference>
<dbReference type="InterPro" id="IPR001128">
    <property type="entry name" value="Cyt_P450"/>
</dbReference>
<dbReference type="InterPro" id="IPR050364">
    <property type="entry name" value="Cytochrome_P450_fung"/>
</dbReference>
<evidence type="ECO:0000256" key="4">
    <source>
        <dbReference type="ARBA" id="ARBA00010617"/>
    </source>
</evidence>
<comment type="caution">
    <text evidence="14">The sequence shown here is derived from an EMBL/GenBank/DDBJ whole genome shotgun (WGS) entry which is preliminary data.</text>
</comment>
<evidence type="ECO:0000256" key="9">
    <source>
        <dbReference type="ARBA" id="ARBA00023002"/>
    </source>
</evidence>
<keyword evidence="9 13" id="KW-0560">Oxidoreductase</keyword>